<dbReference type="InterPro" id="IPR050855">
    <property type="entry name" value="NDM-1-like"/>
</dbReference>
<dbReference type="AlphaFoldDB" id="A0A1L3GF67"/>
<organism evidence="2 3">
    <name type="scientific">Syntrophotalea acetylenica</name>
    <name type="common">Pelobacter acetylenicus</name>
    <dbReference type="NCBI Taxonomy" id="29542"/>
    <lineage>
        <taxon>Bacteria</taxon>
        <taxon>Pseudomonadati</taxon>
        <taxon>Thermodesulfobacteriota</taxon>
        <taxon>Desulfuromonadia</taxon>
        <taxon>Desulfuromonadales</taxon>
        <taxon>Syntrophotaleaceae</taxon>
        <taxon>Syntrophotalea</taxon>
    </lineage>
</organism>
<dbReference type="Gene3D" id="3.60.15.10">
    <property type="entry name" value="Ribonuclease Z/Hydroxyacylglutathione hydrolase-like"/>
    <property type="match status" value="1"/>
</dbReference>
<keyword evidence="3" id="KW-1185">Reference proteome</keyword>
<dbReference type="STRING" id="29542.A6070_12925"/>
<dbReference type="PANTHER" id="PTHR42951:SF17">
    <property type="entry name" value="METALLO-BETA-LACTAMASE DOMAIN-CONTAINING PROTEIN"/>
    <property type="match status" value="1"/>
</dbReference>
<dbReference type="GO" id="GO:0016787">
    <property type="term" value="F:hydrolase activity"/>
    <property type="evidence" value="ECO:0007669"/>
    <property type="project" value="UniProtKB-KW"/>
</dbReference>
<keyword evidence="2" id="KW-0378">Hydrolase</keyword>
<dbReference type="InterPro" id="IPR001279">
    <property type="entry name" value="Metallo-B-lactamas"/>
</dbReference>
<dbReference type="EMBL" id="CP015518">
    <property type="protein sequence ID" value="APG24338.1"/>
    <property type="molecule type" value="Genomic_DNA"/>
</dbReference>
<evidence type="ECO:0000313" key="3">
    <source>
        <dbReference type="Proteomes" id="UP000182264"/>
    </source>
</evidence>
<evidence type="ECO:0000259" key="1">
    <source>
        <dbReference type="SMART" id="SM00849"/>
    </source>
</evidence>
<dbReference type="Proteomes" id="UP000182264">
    <property type="component" value="Chromosome"/>
</dbReference>
<accession>A0A1L3GF67</accession>
<dbReference type="OrthoDB" id="9802248at2"/>
<feature type="domain" description="Metallo-beta-lactamase" evidence="1">
    <location>
        <begin position="27"/>
        <end position="210"/>
    </location>
</feature>
<dbReference type="Pfam" id="PF00753">
    <property type="entry name" value="Lactamase_B"/>
    <property type="match status" value="1"/>
</dbReference>
<name>A0A1L3GF67_SYNAC</name>
<dbReference type="PANTHER" id="PTHR42951">
    <property type="entry name" value="METALLO-BETA-LACTAMASE DOMAIN-CONTAINING"/>
    <property type="match status" value="1"/>
</dbReference>
<gene>
    <name evidence="2" type="ORF">A7E75_04290</name>
</gene>
<sequence>MQITERIHALKIPFKVPVSQKVSLDRFAYVYLVFGDKIHLIDSGVAGAAKAILAYIKEHGKEPEDIASLILTHSHPDHIGAAKSIKKLTGCTVFAHKIEQDWIEDTEQQFKDRPVPGFQSLVEGSVEIDRFISDGEILELGNSLFCTIAHTPGHSRGSVSLLIEEEKSLFSGDALIFPGDLPIYENIANSIASIRALQKIDNLEYLFSSWESPMQGQENIRKRMDESILYLKRIHAAVLNNSNDSPQQNIMELCQKVVSELGLPSLAVMPLVAKAFASSLAVETI</sequence>
<proteinExistence type="predicted"/>
<protein>
    <submittedName>
        <fullName evidence="2">MBL fold metallo-hydrolase</fullName>
    </submittedName>
</protein>
<evidence type="ECO:0000313" key="2">
    <source>
        <dbReference type="EMBL" id="APG24338.1"/>
    </source>
</evidence>
<dbReference type="KEGG" id="pace:A6070_12925"/>
<dbReference type="CDD" id="cd07721">
    <property type="entry name" value="yflN-like_MBL-fold"/>
    <property type="match status" value="1"/>
</dbReference>
<dbReference type="SMART" id="SM00849">
    <property type="entry name" value="Lactamase_B"/>
    <property type="match status" value="1"/>
</dbReference>
<dbReference type="InterPro" id="IPR036866">
    <property type="entry name" value="RibonucZ/Hydroxyglut_hydro"/>
</dbReference>
<dbReference type="SUPFAM" id="SSF56281">
    <property type="entry name" value="Metallo-hydrolase/oxidoreductase"/>
    <property type="match status" value="1"/>
</dbReference>
<dbReference type="RefSeq" id="WP_072286178.1">
    <property type="nucleotide sequence ID" value="NZ_CP015455.1"/>
</dbReference>
<reference evidence="2 3" key="1">
    <citation type="journal article" date="2017" name="Genome Announc.">
        <title>Complete Genome Sequences of Two Acetylene-Fermenting Pelobacter acetylenicus Strains.</title>
        <authorList>
            <person name="Sutton J.M."/>
            <person name="Baesman S.M."/>
            <person name="Fierst J.L."/>
            <person name="Poret-Peterson A.T."/>
            <person name="Oremland R.S."/>
            <person name="Dunlap D.S."/>
            <person name="Akob D.M."/>
        </authorList>
    </citation>
    <scope>NUCLEOTIDE SEQUENCE [LARGE SCALE GENOMIC DNA]</scope>
    <source>
        <strain evidence="2 3">DSM 3247</strain>
    </source>
</reference>